<gene>
    <name evidence="1" type="ORF">GOODEAATRI_031239</name>
</gene>
<dbReference type="Proteomes" id="UP001476798">
    <property type="component" value="Unassembled WGS sequence"/>
</dbReference>
<name>A0ABV0MM65_9TELE</name>
<protein>
    <submittedName>
        <fullName evidence="1">Uncharacterized protein</fullName>
    </submittedName>
</protein>
<dbReference type="EMBL" id="JAHRIO010005222">
    <property type="protein sequence ID" value="MEQ2160205.1"/>
    <property type="molecule type" value="Genomic_DNA"/>
</dbReference>
<evidence type="ECO:0000313" key="2">
    <source>
        <dbReference type="Proteomes" id="UP001476798"/>
    </source>
</evidence>
<keyword evidence="2" id="KW-1185">Reference proteome</keyword>
<evidence type="ECO:0000313" key="1">
    <source>
        <dbReference type="EMBL" id="MEQ2160205.1"/>
    </source>
</evidence>
<sequence>MTPPTFSSAILTSWPEAFQIPWDQTPNDVRTAVANEKRQLPPVCRKMISILVDKMSQVKFIYLALFSNKALKALYTRKNITMIQKNKSNDINNPWDFTGKS</sequence>
<proteinExistence type="predicted"/>
<reference evidence="1 2" key="1">
    <citation type="submission" date="2021-06" db="EMBL/GenBank/DDBJ databases">
        <authorList>
            <person name="Palmer J.M."/>
        </authorList>
    </citation>
    <scope>NUCLEOTIDE SEQUENCE [LARGE SCALE GENOMIC DNA]</scope>
    <source>
        <strain evidence="1 2">GA_2019</strain>
        <tissue evidence="1">Muscle</tissue>
    </source>
</reference>
<comment type="caution">
    <text evidence="1">The sequence shown here is derived from an EMBL/GenBank/DDBJ whole genome shotgun (WGS) entry which is preliminary data.</text>
</comment>
<organism evidence="1 2">
    <name type="scientific">Goodea atripinnis</name>
    <dbReference type="NCBI Taxonomy" id="208336"/>
    <lineage>
        <taxon>Eukaryota</taxon>
        <taxon>Metazoa</taxon>
        <taxon>Chordata</taxon>
        <taxon>Craniata</taxon>
        <taxon>Vertebrata</taxon>
        <taxon>Euteleostomi</taxon>
        <taxon>Actinopterygii</taxon>
        <taxon>Neopterygii</taxon>
        <taxon>Teleostei</taxon>
        <taxon>Neoteleostei</taxon>
        <taxon>Acanthomorphata</taxon>
        <taxon>Ovalentaria</taxon>
        <taxon>Atherinomorphae</taxon>
        <taxon>Cyprinodontiformes</taxon>
        <taxon>Goodeidae</taxon>
        <taxon>Goodea</taxon>
    </lineage>
</organism>
<accession>A0ABV0MM65</accession>